<evidence type="ECO:0000313" key="2">
    <source>
        <dbReference type="EMBL" id="ENV15955.1"/>
    </source>
</evidence>
<evidence type="ECO:0000313" key="3">
    <source>
        <dbReference type="Proteomes" id="UP000013148"/>
    </source>
</evidence>
<dbReference type="PANTHER" id="PTHR13593:SF146">
    <property type="entry name" value="PLC-LIKE PHOSPHODIESTERASE"/>
    <property type="match status" value="1"/>
</dbReference>
<dbReference type="Gene3D" id="3.20.20.190">
    <property type="entry name" value="Phosphatidylinositol (PI) phosphodiesterase"/>
    <property type="match status" value="1"/>
</dbReference>
<protein>
    <submittedName>
        <fullName evidence="2">Uncharacterized protein</fullName>
    </submittedName>
</protein>
<organism evidence="2 3">
    <name type="scientific">Acinetobacter guillouiae NIPH 991</name>
    <dbReference type="NCBI Taxonomy" id="1217656"/>
    <lineage>
        <taxon>Bacteria</taxon>
        <taxon>Pseudomonadati</taxon>
        <taxon>Pseudomonadota</taxon>
        <taxon>Gammaproteobacteria</taxon>
        <taxon>Moraxellales</taxon>
        <taxon>Moraxellaceae</taxon>
        <taxon>Acinetobacter</taxon>
    </lineage>
</organism>
<dbReference type="RefSeq" id="WP_004821186.1">
    <property type="nucleotide sequence ID" value="NZ_KB849456.1"/>
</dbReference>
<dbReference type="Proteomes" id="UP000013148">
    <property type="component" value="Unassembled WGS sequence"/>
</dbReference>
<dbReference type="AlphaFoldDB" id="N8Y9F0"/>
<dbReference type="InterPro" id="IPR051057">
    <property type="entry name" value="PI-PLC_domain"/>
</dbReference>
<keyword evidence="1" id="KW-0472">Membrane</keyword>
<name>N8Y9F0_ACIGI</name>
<dbReference type="GO" id="GO:0008081">
    <property type="term" value="F:phosphoric diester hydrolase activity"/>
    <property type="evidence" value="ECO:0007669"/>
    <property type="project" value="InterPro"/>
</dbReference>
<gene>
    <name evidence="2" type="ORF">F964_02890</name>
</gene>
<proteinExistence type="predicted"/>
<accession>N8Y9F0</accession>
<dbReference type="PANTHER" id="PTHR13593">
    <property type="match status" value="1"/>
</dbReference>
<dbReference type="PATRIC" id="fig|1217656.3.peg.2831"/>
<feature type="transmembrane region" description="Helical" evidence="1">
    <location>
        <begin position="168"/>
        <end position="185"/>
    </location>
</feature>
<comment type="caution">
    <text evidence="2">The sequence shown here is derived from an EMBL/GenBank/DDBJ whole genome shotgun (WGS) entry which is preliminary data.</text>
</comment>
<dbReference type="HOGENOM" id="CLU_577006_0_0_6"/>
<reference evidence="2 3" key="1">
    <citation type="submission" date="2013-02" db="EMBL/GenBank/DDBJ databases">
        <title>The Genome Sequence of Acinetobacter guillouiae NIPH 991.</title>
        <authorList>
            <consortium name="The Broad Institute Genome Sequencing Platform"/>
            <consortium name="The Broad Institute Genome Sequencing Center for Infectious Disease"/>
            <person name="Cerqueira G."/>
            <person name="Feldgarden M."/>
            <person name="Courvalin P."/>
            <person name="Perichon B."/>
            <person name="Grillot-Courvalin C."/>
            <person name="Clermont D."/>
            <person name="Rocha E."/>
            <person name="Yoon E.-J."/>
            <person name="Nemec A."/>
            <person name="Walker B."/>
            <person name="Young S.K."/>
            <person name="Zeng Q."/>
            <person name="Gargeya S."/>
            <person name="Fitzgerald M."/>
            <person name="Haas B."/>
            <person name="Abouelleil A."/>
            <person name="Alvarado L."/>
            <person name="Arachchi H.M."/>
            <person name="Berlin A.M."/>
            <person name="Chapman S.B."/>
            <person name="Dewar J."/>
            <person name="Goldberg J."/>
            <person name="Griggs A."/>
            <person name="Gujja S."/>
            <person name="Hansen M."/>
            <person name="Howarth C."/>
            <person name="Imamovic A."/>
            <person name="Larimer J."/>
            <person name="McCowan C."/>
            <person name="Murphy C."/>
            <person name="Neiman D."/>
            <person name="Pearson M."/>
            <person name="Priest M."/>
            <person name="Roberts A."/>
            <person name="Saif S."/>
            <person name="Shea T."/>
            <person name="Sisk P."/>
            <person name="Sykes S."/>
            <person name="Wortman J."/>
            <person name="Nusbaum C."/>
            <person name="Birren B."/>
        </authorList>
    </citation>
    <scope>NUCLEOTIDE SEQUENCE [LARGE SCALE GENOMIC DNA]</scope>
    <source>
        <strain evidence="2 3">NIPH 991</strain>
    </source>
</reference>
<dbReference type="SUPFAM" id="SSF51695">
    <property type="entry name" value="PLC-like phosphodiesterases"/>
    <property type="match status" value="1"/>
</dbReference>
<evidence type="ECO:0000256" key="1">
    <source>
        <dbReference type="SAM" id="Phobius"/>
    </source>
</evidence>
<keyword evidence="3" id="KW-1185">Reference proteome</keyword>
<sequence>MSIEFKLYGYTGDPDAKARFDAESDKVKIITYLNEKKFLTFGTFGTDQCVMKLGTIHRDFHLQPYVNNKNCGEAFYKVNVITGGIEGNPTSKQISKFFNENNKEYVMNYGVSHASDEDPAKLKDQAYLYISSTKKNWMKELESLDPKINELVLPGAHDAGMWKIDSKFLAEAISGLIPIVYFTTWLPVIGWIIATIGGVATAYLPTILYNFAVTQKDRPYDLLRMGIRHFDFRPAKFISLLNQVVHVHGVIPGGSLEDFLNDVNKFLIENPTEVVFIEIKADGIDSKIATFLSKIELERIAHQKISVGVQVYEDDEIACLNTKRWNDLKSKGRAVFLYKPKTITSYNDQDYGASMTDPSHVEKAVVNFLPKINNSEFNLIQCQNTASNFFVDHWSSFVKHPSWVNDIALSDTGSLLADTKALFDSVLYSRLSSVNTREQLKSHNGLVAVINDFADIALVDLSIALTKTRLKPK</sequence>
<keyword evidence="1" id="KW-1133">Transmembrane helix</keyword>
<dbReference type="GO" id="GO:0006629">
    <property type="term" value="P:lipid metabolic process"/>
    <property type="evidence" value="ECO:0007669"/>
    <property type="project" value="InterPro"/>
</dbReference>
<feature type="transmembrane region" description="Helical" evidence="1">
    <location>
        <begin position="191"/>
        <end position="212"/>
    </location>
</feature>
<dbReference type="InterPro" id="IPR017946">
    <property type="entry name" value="PLC-like_Pdiesterase_TIM-brl"/>
</dbReference>
<dbReference type="eggNOG" id="ENOG502ZCI7">
    <property type="taxonomic scope" value="Bacteria"/>
</dbReference>
<dbReference type="EMBL" id="APPJ01000012">
    <property type="protein sequence ID" value="ENV15955.1"/>
    <property type="molecule type" value="Genomic_DNA"/>
</dbReference>
<keyword evidence="1" id="KW-0812">Transmembrane</keyword>